<organism evidence="1">
    <name type="scientific">marine sediment metagenome</name>
    <dbReference type="NCBI Taxonomy" id="412755"/>
    <lineage>
        <taxon>unclassified sequences</taxon>
        <taxon>metagenomes</taxon>
        <taxon>ecological metagenomes</taxon>
    </lineage>
</organism>
<comment type="caution">
    <text evidence="1">The sequence shown here is derived from an EMBL/GenBank/DDBJ whole genome shotgun (WGS) entry which is preliminary data.</text>
</comment>
<proteinExistence type="predicted"/>
<dbReference type="AlphaFoldDB" id="A0A0F9IAC3"/>
<name>A0A0F9IAC3_9ZZZZ</name>
<gene>
    <name evidence="1" type="ORF">LCGC14_1683570</name>
</gene>
<accession>A0A0F9IAC3</accession>
<protein>
    <submittedName>
        <fullName evidence="1">Uncharacterized protein</fullName>
    </submittedName>
</protein>
<sequence length="71" mass="7634">MSLMMSFLYSTLIQGRLRNMRFSLEAGDEAYASIDAATGLFDALAKRPQGVIVLVTDDLGAPPASATVRIK</sequence>
<evidence type="ECO:0000313" key="1">
    <source>
        <dbReference type="EMBL" id="KKM16664.1"/>
    </source>
</evidence>
<dbReference type="EMBL" id="LAZR01014625">
    <property type="protein sequence ID" value="KKM16664.1"/>
    <property type="molecule type" value="Genomic_DNA"/>
</dbReference>
<reference evidence="1" key="1">
    <citation type="journal article" date="2015" name="Nature">
        <title>Complex archaea that bridge the gap between prokaryotes and eukaryotes.</title>
        <authorList>
            <person name="Spang A."/>
            <person name="Saw J.H."/>
            <person name="Jorgensen S.L."/>
            <person name="Zaremba-Niedzwiedzka K."/>
            <person name="Martijn J."/>
            <person name="Lind A.E."/>
            <person name="van Eijk R."/>
            <person name="Schleper C."/>
            <person name="Guy L."/>
            <person name="Ettema T.J."/>
        </authorList>
    </citation>
    <scope>NUCLEOTIDE SEQUENCE</scope>
</reference>